<proteinExistence type="predicted"/>
<accession>A0AC59Z3N2</accession>
<reference evidence="1" key="1">
    <citation type="submission" date="2023-05" db="EMBL/GenBank/DDBJ databases">
        <authorList>
            <consortium name="ELIXIR-Norway"/>
        </authorList>
    </citation>
    <scope>NUCLEOTIDE SEQUENCE</scope>
</reference>
<dbReference type="EMBL" id="OX596107">
    <property type="protein sequence ID" value="CAN0206025.1"/>
    <property type="molecule type" value="Genomic_DNA"/>
</dbReference>
<organism evidence="1 2">
    <name type="scientific">Rangifer tarandus platyrhynchus</name>
    <name type="common">Svalbard reindeer</name>
    <dbReference type="NCBI Taxonomy" id="3082113"/>
    <lineage>
        <taxon>Eukaryota</taxon>
        <taxon>Metazoa</taxon>
        <taxon>Chordata</taxon>
        <taxon>Craniata</taxon>
        <taxon>Vertebrata</taxon>
        <taxon>Euteleostomi</taxon>
        <taxon>Mammalia</taxon>
        <taxon>Eutheria</taxon>
        <taxon>Laurasiatheria</taxon>
        <taxon>Artiodactyla</taxon>
        <taxon>Ruminantia</taxon>
        <taxon>Pecora</taxon>
        <taxon>Cervidae</taxon>
        <taxon>Odocoileinae</taxon>
        <taxon>Rangifer</taxon>
    </lineage>
</organism>
<evidence type="ECO:0000313" key="2">
    <source>
        <dbReference type="Proteomes" id="UP001162501"/>
    </source>
</evidence>
<protein>
    <submittedName>
        <fullName evidence="1">Uncharacterized protein</fullName>
    </submittedName>
</protein>
<name>A0AC59Z3N2_RANTA</name>
<evidence type="ECO:0000313" key="1">
    <source>
        <dbReference type="EMBL" id="CAN0206025.1"/>
    </source>
</evidence>
<dbReference type="Proteomes" id="UP001162501">
    <property type="component" value="Chromosome 23"/>
</dbReference>
<reference evidence="1" key="2">
    <citation type="submission" date="2025-03" db="EMBL/GenBank/DDBJ databases">
        <authorList>
            <consortium name="ELIXIR-Norway"/>
            <consortium name="Elixir Norway"/>
        </authorList>
    </citation>
    <scope>NUCLEOTIDE SEQUENCE</scope>
</reference>
<sequence length="140" mass="15084">MATWLFLWLPLAQTHQTSRCPCDVTGFVVLTPGVTCSDVAVWRYKTDPMFSRDLGRVQNPRCAEGASGGPLCGAALPVLSEVLWLIPAKDAGMGAGTKFPWETALRSRSLSKLSHPDPGPSCRIPLQQRLLLGLGDVGTH</sequence>
<gene>
    <name evidence="1" type="ORF">MRATA1EN22A_LOCUS13645</name>
</gene>